<dbReference type="PROSITE" id="PS50801">
    <property type="entry name" value="STAS"/>
    <property type="match status" value="1"/>
</dbReference>
<organism evidence="4 5">
    <name type="scientific">Yoonia rosea</name>
    <dbReference type="NCBI Taxonomy" id="287098"/>
    <lineage>
        <taxon>Bacteria</taxon>
        <taxon>Pseudomonadati</taxon>
        <taxon>Pseudomonadota</taxon>
        <taxon>Alphaproteobacteria</taxon>
        <taxon>Rhodobacterales</taxon>
        <taxon>Paracoccaceae</taxon>
        <taxon>Yoonia</taxon>
    </lineage>
</organism>
<dbReference type="GO" id="GO:0043856">
    <property type="term" value="F:anti-sigma factor antagonist activity"/>
    <property type="evidence" value="ECO:0007669"/>
    <property type="project" value="InterPro"/>
</dbReference>
<evidence type="ECO:0000259" key="3">
    <source>
        <dbReference type="PROSITE" id="PS50801"/>
    </source>
</evidence>
<evidence type="ECO:0000256" key="1">
    <source>
        <dbReference type="ARBA" id="ARBA00009013"/>
    </source>
</evidence>
<dbReference type="Gene3D" id="3.30.750.24">
    <property type="entry name" value="STAS domain"/>
    <property type="match status" value="1"/>
</dbReference>
<dbReference type="Proteomes" id="UP000186997">
    <property type="component" value="Unassembled WGS sequence"/>
</dbReference>
<dbReference type="Pfam" id="PF01740">
    <property type="entry name" value="STAS"/>
    <property type="match status" value="1"/>
</dbReference>
<dbReference type="InterPro" id="IPR003658">
    <property type="entry name" value="Anti-sigma_ant"/>
</dbReference>
<sequence length="114" mass="12510">MIHTTILDENITVIRPGAERLTAANAKVFKDEVTDIINGGANRVIIDFRNVSFLDSSGLGALVGVLKKIGHRGDLVISGLSSDVQQMFRICRMDRVFVVYKDVDAAVQSMAEFQ</sequence>
<dbReference type="NCBIfam" id="TIGR00377">
    <property type="entry name" value="ant_ant_sig"/>
    <property type="match status" value="1"/>
</dbReference>
<proteinExistence type="inferred from homology"/>
<reference evidence="5" key="1">
    <citation type="submission" date="2017-01" db="EMBL/GenBank/DDBJ databases">
        <authorList>
            <person name="Varghese N."/>
            <person name="Submissions S."/>
        </authorList>
    </citation>
    <scope>NUCLEOTIDE SEQUENCE [LARGE SCALE GENOMIC DNA]</scope>
    <source>
        <strain evidence="5">DSM 29591</strain>
    </source>
</reference>
<dbReference type="CDD" id="cd07043">
    <property type="entry name" value="STAS_anti-anti-sigma_factors"/>
    <property type="match status" value="1"/>
</dbReference>
<accession>A0A1R3WN41</accession>
<dbReference type="RefSeq" id="WP_084190717.1">
    <property type="nucleotide sequence ID" value="NZ_FTPR01000001.1"/>
</dbReference>
<keyword evidence="5" id="KW-1185">Reference proteome</keyword>
<gene>
    <name evidence="4" type="ORF">SAMN05421665_0691</name>
</gene>
<evidence type="ECO:0000313" key="5">
    <source>
        <dbReference type="Proteomes" id="UP000186997"/>
    </source>
</evidence>
<feature type="domain" description="STAS" evidence="3">
    <location>
        <begin position="21"/>
        <end position="110"/>
    </location>
</feature>
<dbReference type="SUPFAM" id="SSF52091">
    <property type="entry name" value="SpoIIaa-like"/>
    <property type="match status" value="1"/>
</dbReference>
<dbReference type="PANTHER" id="PTHR33495">
    <property type="entry name" value="ANTI-SIGMA FACTOR ANTAGONIST TM_1081-RELATED-RELATED"/>
    <property type="match status" value="1"/>
</dbReference>
<dbReference type="EMBL" id="FTPR01000001">
    <property type="protein sequence ID" value="SIT78023.1"/>
    <property type="molecule type" value="Genomic_DNA"/>
</dbReference>
<protein>
    <recommendedName>
        <fullName evidence="2">Anti-sigma factor antagonist</fullName>
    </recommendedName>
</protein>
<comment type="similarity">
    <text evidence="1 2">Belongs to the anti-sigma-factor antagonist family.</text>
</comment>
<evidence type="ECO:0000313" key="4">
    <source>
        <dbReference type="EMBL" id="SIT78023.1"/>
    </source>
</evidence>
<dbReference type="OrthoDB" id="9796076at2"/>
<evidence type="ECO:0000256" key="2">
    <source>
        <dbReference type="RuleBase" id="RU003749"/>
    </source>
</evidence>
<dbReference type="InterPro" id="IPR002645">
    <property type="entry name" value="STAS_dom"/>
</dbReference>
<dbReference type="STRING" id="287098.SAMN05421665_0691"/>
<dbReference type="PANTHER" id="PTHR33495:SF2">
    <property type="entry name" value="ANTI-SIGMA FACTOR ANTAGONIST TM_1081-RELATED"/>
    <property type="match status" value="1"/>
</dbReference>
<dbReference type="AlphaFoldDB" id="A0A1R3WN41"/>
<dbReference type="InterPro" id="IPR036513">
    <property type="entry name" value="STAS_dom_sf"/>
</dbReference>
<name>A0A1R3WN41_9RHOB</name>